<keyword evidence="1" id="KW-0812">Transmembrane</keyword>
<dbReference type="RefSeq" id="WP_144255230.1">
    <property type="nucleotide sequence ID" value="NZ_VJZT01000002.1"/>
</dbReference>
<organism evidence="2 3">
    <name type="scientific">Flavobacterium restrictum</name>
    <dbReference type="NCBI Taxonomy" id="2594428"/>
    <lineage>
        <taxon>Bacteria</taxon>
        <taxon>Pseudomonadati</taxon>
        <taxon>Bacteroidota</taxon>
        <taxon>Flavobacteriia</taxon>
        <taxon>Flavobacteriales</taxon>
        <taxon>Flavobacteriaceae</taxon>
        <taxon>Flavobacterium</taxon>
    </lineage>
</organism>
<accession>A0A553EB90</accession>
<gene>
    <name evidence="2" type="ORF">FNW21_02875</name>
</gene>
<dbReference type="NCBIfam" id="TIGR04127">
    <property type="entry name" value="flavo_near_exo"/>
    <property type="match status" value="1"/>
</dbReference>
<dbReference type="InterPro" id="IPR026414">
    <property type="entry name" value="ExosoTase_F-assoc_memb"/>
</dbReference>
<feature type="transmembrane region" description="Helical" evidence="1">
    <location>
        <begin position="118"/>
        <end position="142"/>
    </location>
</feature>
<protein>
    <submittedName>
        <fullName evidence="2">Exosortase F system-associated protein</fullName>
    </submittedName>
</protein>
<dbReference type="EMBL" id="VJZT01000002">
    <property type="protein sequence ID" value="TRX42222.1"/>
    <property type="molecule type" value="Genomic_DNA"/>
</dbReference>
<evidence type="ECO:0000313" key="2">
    <source>
        <dbReference type="EMBL" id="TRX42222.1"/>
    </source>
</evidence>
<proteinExistence type="predicted"/>
<evidence type="ECO:0000313" key="3">
    <source>
        <dbReference type="Proteomes" id="UP000316371"/>
    </source>
</evidence>
<keyword evidence="1" id="KW-1133">Transmembrane helix</keyword>
<keyword evidence="3" id="KW-1185">Reference proteome</keyword>
<keyword evidence="1" id="KW-0472">Membrane</keyword>
<comment type="caution">
    <text evidence="2">The sequence shown here is derived from an EMBL/GenBank/DDBJ whole genome shotgun (WGS) entry which is preliminary data.</text>
</comment>
<name>A0A553EB90_9FLAO</name>
<dbReference type="Proteomes" id="UP000316371">
    <property type="component" value="Unassembled WGS sequence"/>
</dbReference>
<feature type="transmembrane region" description="Helical" evidence="1">
    <location>
        <begin position="58"/>
        <end position="80"/>
    </location>
</feature>
<evidence type="ECO:0000256" key="1">
    <source>
        <dbReference type="SAM" id="Phobius"/>
    </source>
</evidence>
<reference evidence="2 3" key="1">
    <citation type="submission" date="2019-07" db="EMBL/GenBank/DDBJ databases">
        <title>Novel species of Flavobacterium.</title>
        <authorList>
            <person name="Liu Q."/>
            <person name="Xin Y.-H."/>
        </authorList>
    </citation>
    <scope>NUCLEOTIDE SEQUENCE [LARGE SCALE GENOMIC DNA]</scope>
    <source>
        <strain evidence="2 3">LB1R34</strain>
    </source>
</reference>
<dbReference type="AlphaFoldDB" id="A0A553EB90"/>
<dbReference type="OrthoDB" id="982493at2"/>
<feature type="transmembrane region" description="Helical" evidence="1">
    <location>
        <begin position="92"/>
        <end position="112"/>
    </location>
</feature>
<sequence>MLKILFNHKARALSVLVLILLLALTRAYETTLFYDPFLEYFKEDFNALPLPEYRALPLFLSLLFRYALNMLLSLGIIYALFQEIEMIKFATFLYLFFFLMLIVAFFSVLFLYDEPHNFLLFYIRRFLIQPVFVILFVPAFYFQKKQNKK</sequence>